<dbReference type="OrthoDB" id="2789670at2759"/>
<evidence type="ECO:0000313" key="13">
    <source>
        <dbReference type="Proteomes" id="UP000518752"/>
    </source>
</evidence>
<evidence type="ECO:0000256" key="8">
    <source>
        <dbReference type="ARBA" id="ARBA00023002"/>
    </source>
</evidence>
<dbReference type="EMBL" id="JAACJN010000710">
    <property type="protein sequence ID" value="KAF5334587.1"/>
    <property type="molecule type" value="Genomic_DNA"/>
</dbReference>
<name>A0A8H5FFF1_9AGAR</name>
<evidence type="ECO:0000256" key="5">
    <source>
        <dbReference type="ARBA" id="ARBA00022692"/>
    </source>
</evidence>
<evidence type="ECO:0000256" key="1">
    <source>
        <dbReference type="ARBA" id="ARBA00001971"/>
    </source>
</evidence>
<reference evidence="12 13" key="1">
    <citation type="journal article" date="2020" name="ISME J.">
        <title>Uncovering the hidden diversity of litter-decomposition mechanisms in mushroom-forming fungi.</title>
        <authorList>
            <person name="Floudas D."/>
            <person name="Bentzer J."/>
            <person name="Ahren D."/>
            <person name="Johansson T."/>
            <person name="Persson P."/>
            <person name="Tunlid A."/>
        </authorList>
    </citation>
    <scope>NUCLEOTIDE SEQUENCE [LARGE SCALE GENOMIC DNA]</scope>
    <source>
        <strain evidence="12 13">CBS 406.79</strain>
    </source>
</reference>
<keyword evidence="8" id="KW-0560">Oxidoreductase</keyword>
<keyword evidence="13" id="KW-1185">Reference proteome</keyword>
<evidence type="ECO:0000313" key="12">
    <source>
        <dbReference type="EMBL" id="KAF5334587.1"/>
    </source>
</evidence>
<evidence type="ECO:0000256" key="7">
    <source>
        <dbReference type="ARBA" id="ARBA00022989"/>
    </source>
</evidence>
<keyword evidence="6" id="KW-0479">Metal-binding</keyword>
<dbReference type="Proteomes" id="UP000518752">
    <property type="component" value="Unassembled WGS sequence"/>
</dbReference>
<evidence type="ECO:0000256" key="10">
    <source>
        <dbReference type="ARBA" id="ARBA00023033"/>
    </source>
</evidence>
<dbReference type="AlphaFoldDB" id="A0A8H5FFF1"/>
<keyword evidence="4" id="KW-0349">Heme</keyword>
<dbReference type="Pfam" id="PF00067">
    <property type="entry name" value="p450"/>
    <property type="match status" value="1"/>
</dbReference>
<proteinExistence type="inferred from homology"/>
<evidence type="ECO:0000256" key="6">
    <source>
        <dbReference type="ARBA" id="ARBA00022723"/>
    </source>
</evidence>
<dbReference type="GO" id="GO:0005506">
    <property type="term" value="F:iron ion binding"/>
    <property type="evidence" value="ECO:0007669"/>
    <property type="project" value="InterPro"/>
</dbReference>
<dbReference type="GO" id="GO:0016705">
    <property type="term" value="F:oxidoreductase activity, acting on paired donors, with incorporation or reduction of molecular oxygen"/>
    <property type="evidence" value="ECO:0007669"/>
    <property type="project" value="InterPro"/>
</dbReference>
<protein>
    <recommendedName>
        <fullName evidence="14">Cytochrome P450</fullName>
    </recommendedName>
</protein>
<evidence type="ECO:0000256" key="4">
    <source>
        <dbReference type="ARBA" id="ARBA00022617"/>
    </source>
</evidence>
<comment type="similarity">
    <text evidence="3">Belongs to the cytochrome P450 family.</text>
</comment>
<keyword evidence="9" id="KW-0408">Iron</keyword>
<evidence type="ECO:0000256" key="3">
    <source>
        <dbReference type="ARBA" id="ARBA00010617"/>
    </source>
</evidence>
<keyword evidence="5" id="KW-0812">Transmembrane</keyword>
<gene>
    <name evidence="12" type="ORF">D9757_015053</name>
</gene>
<keyword evidence="7" id="KW-1133">Transmembrane helix</keyword>
<evidence type="ECO:0000256" key="11">
    <source>
        <dbReference type="ARBA" id="ARBA00023136"/>
    </source>
</evidence>
<comment type="cofactor">
    <cofactor evidence="1">
        <name>heme</name>
        <dbReference type="ChEBI" id="CHEBI:30413"/>
    </cofactor>
</comment>
<evidence type="ECO:0008006" key="14">
    <source>
        <dbReference type="Google" id="ProtNLM"/>
    </source>
</evidence>
<dbReference type="GO" id="GO:0004497">
    <property type="term" value="F:monooxygenase activity"/>
    <property type="evidence" value="ECO:0007669"/>
    <property type="project" value="UniProtKB-KW"/>
</dbReference>
<dbReference type="PANTHER" id="PTHR46300">
    <property type="entry name" value="P450, PUTATIVE (EUROFUNG)-RELATED-RELATED"/>
    <property type="match status" value="1"/>
</dbReference>
<accession>A0A8H5FFF1</accession>
<dbReference type="GO" id="GO:0016020">
    <property type="term" value="C:membrane"/>
    <property type="evidence" value="ECO:0007669"/>
    <property type="project" value="UniProtKB-SubCell"/>
</dbReference>
<comment type="subcellular location">
    <subcellularLocation>
        <location evidence="2">Membrane</location>
        <topology evidence="2">Single-pass membrane protein</topology>
    </subcellularLocation>
</comment>
<dbReference type="InterPro" id="IPR036396">
    <property type="entry name" value="Cyt_P450_sf"/>
</dbReference>
<dbReference type="InterPro" id="IPR050364">
    <property type="entry name" value="Cytochrome_P450_fung"/>
</dbReference>
<dbReference type="GO" id="GO:0020037">
    <property type="term" value="F:heme binding"/>
    <property type="evidence" value="ECO:0007669"/>
    <property type="project" value="InterPro"/>
</dbReference>
<dbReference type="InterPro" id="IPR001128">
    <property type="entry name" value="Cyt_P450"/>
</dbReference>
<evidence type="ECO:0000256" key="9">
    <source>
        <dbReference type="ARBA" id="ARBA00023004"/>
    </source>
</evidence>
<dbReference type="SUPFAM" id="SSF48264">
    <property type="entry name" value="Cytochrome P450"/>
    <property type="match status" value="1"/>
</dbReference>
<evidence type="ECO:0000256" key="2">
    <source>
        <dbReference type="ARBA" id="ARBA00004167"/>
    </source>
</evidence>
<keyword evidence="10" id="KW-0503">Monooxygenase</keyword>
<dbReference type="Gene3D" id="1.10.630.10">
    <property type="entry name" value="Cytochrome P450"/>
    <property type="match status" value="1"/>
</dbReference>
<comment type="caution">
    <text evidence="12">The sequence shown here is derived from an EMBL/GenBank/DDBJ whole genome shotgun (WGS) entry which is preliminary data.</text>
</comment>
<keyword evidence="11" id="KW-0472">Membrane</keyword>
<organism evidence="12 13">
    <name type="scientific">Collybiopsis confluens</name>
    <dbReference type="NCBI Taxonomy" id="2823264"/>
    <lineage>
        <taxon>Eukaryota</taxon>
        <taxon>Fungi</taxon>
        <taxon>Dikarya</taxon>
        <taxon>Basidiomycota</taxon>
        <taxon>Agaricomycotina</taxon>
        <taxon>Agaricomycetes</taxon>
        <taxon>Agaricomycetidae</taxon>
        <taxon>Agaricales</taxon>
        <taxon>Marasmiineae</taxon>
        <taxon>Omphalotaceae</taxon>
        <taxon>Collybiopsis</taxon>
    </lineage>
</organism>
<sequence length="221" mass="25434">MKDIMMMRFIIIKVRMDQHRASLCAKLTDTELASGLSVKEKAWVAGVTSTAALETTSTTMSYFLYAMSCDANIQRRAHMELDRVVGRSRIPTISDMDSLPYIRAITQEVLRWNPPLPIIAPRRASEITTYQLKLRLFTIYMDDWYEGHFIPKNAALMLNIWSMNRDKDVYGPNVDEFQPERFLESFDISLNTGEFTLKAEYQNNDGHNAYGFGRSNTCTTF</sequence>
<dbReference type="PANTHER" id="PTHR46300:SF2">
    <property type="entry name" value="CYTOCHROME P450 MONOOXYGENASE ALNH-RELATED"/>
    <property type="match status" value="1"/>
</dbReference>